<dbReference type="RefSeq" id="WP_054185687.1">
    <property type="nucleotide sequence ID" value="NZ_CP034999.1"/>
</dbReference>
<dbReference type="KEGG" id="rad:CO657_23660"/>
<dbReference type="AlphaFoldDB" id="A0AAE5WR83"/>
<accession>A0AAE5WR83</accession>
<geneLocation type="plasmid" evidence="2">
    <name>prapfh23a</name>
</geneLocation>
<protein>
    <submittedName>
        <fullName evidence="1">Uncharacterized protein</fullName>
    </submittedName>
</protein>
<proteinExistence type="predicted"/>
<evidence type="ECO:0000313" key="1">
    <source>
        <dbReference type="EMBL" id="QAS81002.1"/>
    </source>
</evidence>
<keyword evidence="2" id="KW-1185">Reference proteome</keyword>
<evidence type="ECO:0000313" key="2">
    <source>
        <dbReference type="Proteomes" id="UP000220927"/>
    </source>
</evidence>
<sequence>MENETSIGHPIPTAVLTPTEIISQADTADRTSQQTNPVAINRLELPTPATNLLVEMIFAPIGFWASVSASYFRLFDLSVQDRSSLQRHH</sequence>
<dbReference type="Proteomes" id="UP000220927">
    <property type="component" value="Plasmid pRapFH23a"/>
</dbReference>
<keyword evidence="1" id="KW-0614">Plasmid</keyword>
<reference evidence="1 2" key="1">
    <citation type="submission" date="2019-01" db="EMBL/GenBank/DDBJ databases">
        <title>Genomic insights into the origins and evolution of symbiotic genes in the Phaseolus vulgaris microsymbionts.</title>
        <authorList>
            <person name="Tong W."/>
        </authorList>
    </citation>
    <scope>NUCLEOTIDE SEQUENCE [LARGE SCALE GENOMIC DNA]</scope>
    <source>
        <strain evidence="1 2">FH23</strain>
        <plasmid evidence="2">prapfh23a</plasmid>
    </source>
</reference>
<name>A0AAE5WR83_9HYPH</name>
<organism evidence="1 2">
    <name type="scientific">Rhizobium acidisoli</name>
    <dbReference type="NCBI Taxonomy" id="1538158"/>
    <lineage>
        <taxon>Bacteria</taxon>
        <taxon>Pseudomonadati</taxon>
        <taxon>Pseudomonadota</taxon>
        <taxon>Alphaproteobacteria</taxon>
        <taxon>Hyphomicrobiales</taxon>
        <taxon>Rhizobiaceae</taxon>
        <taxon>Rhizobium/Agrobacterium group</taxon>
        <taxon>Rhizobium</taxon>
    </lineage>
</organism>
<gene>
    <name evidence="1" type="ORF">CO657_23660</name>
</gene>
<dbReference type="EMBL" id="CP034999">
    <property type="protein sequence ID" value="QAS81002.1"/>
    <property type="molecule type" value="Genomic_DNA"/>
</dbReference>